<evidence type="ECO:0000256" key="2">
    <source>
        <dbReference type="ARBA" id="ARBA00022763"/>
    </source>
</evidence>
<proteinExistence type="inferred from homology"/>
<reference evidence="6 7" key="1">
    <citation type="submission" date="2017-02" db="EMBL/GenBank/DDBJ databases">
        <title>Complete genome sequences of Mycobacterium kansasii strains isolated from rhesus macaques.</title>
        <authorList>
            <person name="Panda A."/>
            <person name="Nagaraj S."/>
            <person name="Zhao X."/>
            <person name="Tettelin H."/>
            <person name="Detolla L.J."/>
        </authorList>
    </citation>
    <scope>NUCLEOTIDE SEQUENCE [LARGE SCALE GENOMIC DNA]</scope>
    <source>
        <strain evidence="6 7">11-3469</strain>
    </source>
</reference>
<dbReference type="InterPro" id="IPR036895">
    <property type="entry name" value="Uracil-DNA_glycosylase-like_sf"/>
</dbReference>
<dbReference type="PANTHER" id="PTHR11264">
    <property type="entry name" value="URACIL-DNA GLYCOSYLASE"/>
    <property type="match status" value="1"/>
</dbReference>
<dbReference type="AlphaFoldDB" id="A0A1V3XWU4"/>
<evidence type="ECO:0000256" key="4">
    <source>
        <dbReference type="ARBA" id="ARBA00023204"/>
    </source>
</evidence>
<dbReference type="InterPro" id="IPR002043">
    <property type="entry name" value="UDG_fam1"/>
</dbReference>
<evidence type="ECO:0000313" key="6">
    <source>
        <dbReference type="EMBL" id="OOK83236.1"/>
    </source>
</evidence>
<dbReference type="SUPFAM" id="SSF52141">
    <property type="entry name" value="Uracil-DNA glycosylase-like"/>
    <property type="match status" value="1"/>
</dbReference>
<sequence>MTARPLSELVEQGWAAALHPVADQVAQMGQFLRAEIAAGRKYLPAGPNVLRAFTFPFDQVRVLIVGQDPYPTPGHAVGLSFSVAPRFVRYRAAWTTSSRSTQPTWGIGSPRAVI</sequence>
<name>A0A1V3XWU4_MYCKA</name>
<dbReference type="PROSITE" id="PS00130">
    <property type="entry name" value="U_DNA_GLYCOSYLASE"/>
    <property type="match status" value="1"/>
</dbReference>
<keyword evidence="2" id="KW-0227">DNA damage</keyword>
<comment type="similarity">
    <text evidence="1">Belongs to the uracil-DNA glycosylase (UDG) superfamily. UNG family.</text>
</comment>
<dbReference type="Proteomes" id="UP000188532">
    <property type="component" value="Unassembled WGS sequence"/>
</dbReference>
<keyword evidence="4" id="KW-0234">DNA repair</keyword>
<accession>A0A1V3XWU4</accession>
<dbReference type="EMBL" id="MVBN01000001">
    <property type="protein sequence ID" value="OOK83236.1"/>
    <property type="molecule type" value="Genomic_DNA"/>
</dbReference>
<evidence type="ECO:0000313" key="7">
    <source>
        <dbReference type="Proteomes" id="UP000188532"/>
    </source>
</evidence>
<protein>
    <submittedName>
        <fullName evidence="6">Uracil DNA glycosylase superfamily protein</fullName>
    </submittedName>
</protein>
<dbReference type="InterPro" id="IPR018085">
    <property type="entry name" value="Ura-DNA_Glyclase_AS"/>
</dbReference>
<evidence type="ECO:0000256" key="3">
    <source>
        <dbReference type="ARBA" id="ARBA00022801"/>
    </source>
</evidence>
<comment type="caution">
    <text evidence="6">The sequence shown here is derived from an EMBL/GenBank/DDBJ whole genome shotgun (WGS) entry which is preliminary data.</text>
</comment>
<organism evidence="6 7">
    <name type="scientific">Mycobacterium kansasii</name>
    <dbReference type="NCBI Taxonomy" id="1768"/>
    <lineage>
        <taxon>Bacteria</taxon>
        <taxon>Bacillati</taxon>
        <taxon>Actinomycetota</taxon>
        <taxon>Actinomycetes</taxon>
        <taxon>Mycobacteriales</taxon>
        <taxon>Mycobacteriaceae</taxon>
        <taxon>Mycobacterium</taxon>
    </lineage>
</organism>
<dbReference type="Gene3D" id="3.40.470.10">
    <property type="entry name" value="Uracil-DNA glycosylase-like domain"/>
    <property type="match status" value="1"/>
</dbReference>
<evidence type="ECO:0000256" key="1">
    <source>
        <dbReference type="ARBA" id="ARBA00008184"/>
    </source>
</evidence>
<dbReference type="PANTHER" id="PTHR11264:SF0">
    <property type="entry name" value="URACIL-DNA GLYCOSYLASE"/>
    <property type="match status" value="1"/>
</dbReference>
<dbReference type="STRING" id="1768.B1T50_23680"/>
<evidence type="ECO:0000256" key="5">
    <source>
        <dbReference type="PROSITE-ProRule" id="PRU10072"/>
    </source>
</evidence>
<keyword evidence="3" id="KW-0378">Hydrolase</keyword>
<gene>
    <name evidence="6" type="ORF">BZL29_1078</name>
</gene>
<dbReference type="GO" id="GO:0097510">
    <property type="term" value="P:base-excision repair, AP site formation via deaminated base removal"/>
    <property type="evidence" value="ECO:0007669"/>
    <property type="project" value="TreeGrafter"/>
</dbReference>
<feature type="active site" description="Proton acceptor" evidence="5">
    <location>
        <position position="68"/>
    </location>
</feature>
<dbReference type="GO" id="GO:0004844">
    <property type="term" value="F:uracil DNA N-glycosylase activity"/>
    <property type="evidence" value="ECO:0007669"/>
    <property type="project" value="InterPro"/>
</dbReference>